<organism evidence="2 3">
    <name type="scientific">Pipistrellus kuhlii</name>
    <name type="common">Kuhl's pipistrelle</name>
    <dbReference type="NCBI Taxonomy" id="59472"/>
    <lineage>
        <taxon>Eukaryota</taxon>
        <taxon>Metazoa</taxon>
        <taxon>Chordata</taxon>
        <taxon>Craniata</taxon>
        <taxon>Vertebrata</taxon>
        <taxon>Euteleostomi</taxon>
        <taxon>Mammalia</taxon>
        <taxon>Eutheria</taxon>
        <taxon>Laurasiatheria</taxon>
        <taxon>Chiroptera</taxon>
        <taxon>Yangochiroptera</taxon>
        <taxon>Vespertilionidae</taxon>
        <taxon>Pipistrellus</taxon>
    </lineage>
</organism>
<accession>A0A7J7Y9Z5</accession>
<gene>
    <name evidence="2" type="ORF">mPipKuh1_010284</name>
</gene>
<protein>
    <submittedName>
        <fullName evidence="2">Uncharacterized protein</fullName>
    </submittedName>
</protein>
<evidence type="ECO:0000313" key="3">
    <source>
        <dbReference type="Proteomes" id="UP000558488"/>
    </source>
</evidence>
<keyword evidence="3" id="KW-1185">Reference proteome</keyword>
<evidence type="ECO:0000256" key="1">
    <source>
        <dbReference type="SAM" id="MobiDB-lite"/>
    </source>
</evidence>
<dbReference type="EMBL" id="JACAGB010000006">
    <property type="protein sequence ID" value="KAF6358456.1"/>
    <property type="molecule type" value="Genomic_DNA"/>
</dbReference>
<evidence type="ECO:0000313" key="2">
    <source>
        <dbReference type="EMBL" id="KAF6358456.1"/>
    </source>
</evidence>
<dbReference type="AlphaFoldDB" id="A0A7J7Y9Z5"/>
<dbReference type="Proteomes" id="UP000558488">
    <property type="component" value="Unassembled WGS sequence"/>
</dbReference>
<reference evidence="2 3" key="1">
    <citation type="journal article" date="2020" name="Nature">
        <title>Six reference-quality genomes reveal evolution of bat adaptations.</title>
        <authorList>
            <person name="Jebb D."/>
            <person name="Huang Z."/>
            <person name="Pippel M."/>
            <person name="Hughes G.M."/>
            <person name="Lavrichenko K."/>
            <person name="Devanna P."/>
            <person name="Winkler S."/>
            <person name="Jermiin L.S."/>
            <person name="Skirmuntt E.C."/>
            <person name="Katzourakis A."/>
            <person name="Burkitt-Gray L."/>
            <person name="Ray D.A."/>
            <person name="Sullivan K.A.M."/>
            <person name="Roscito J.G."/>
            <person name="Kirilenko B.M."/>
            <person name="Davalos L.M."/>
            <person name="Corthals A.P."/>
            <person name="Power M.L."/>
            <person name="Jones G."/>
            <person name="Ransome R.D."/>
            <person name="Dechmann D.K.N."/>
            <person name="Locatelli A.G."/>
            <person name="Puechmaille S.J."/>
            <person name="Fedrigo O."/>
            <person name="Jarvis E.D."/>
            <person name="Hiller M."/>
            <person name="Vernes S.C."/>
            <person name="Myers E.W."/>
            <person name="Teeling E.C."/>
        </authorList>
    </citation>
    <scope>NUCLEOTIDE SEQUENCE [LARGE SCALE GENOMIC DNA]</scope>
    <source>
        <strain evidence="2">MPipKuh1</strain>
        <tissue evidence="2">Flight muscle</tissue>
    </source>
</reference>
<sequence>MASVPAGCTVCLSLRASGNQEQGIQRDPALRREGVYPHPAASQPGLHSWCTREHTTTEIPRVTNSDSLRHTPMGLPDSAAGPLGEPRQRARRGTREEPAPRTVRAREIGFQLGKVSVPGSLISRLPKSGGDGLKHLQDPQDQNLKTFQSVRGPFRIGICIRRTEEKKEFDFHCAPAFWACIGLKLWKSLMMNSMQTLILSTHGGWCGLKANRNPQFRVP</sequence>
<feature type="region of interest" description="Disordered" evidence="1">
    <location>
        <begin position="57"/>
        <end position="101"/>
    </location>
</feature>
<name>A0A7J7Y9Z5_PIPKU</name>
<proteinExistence type="predicted"/>
<comment type="caution">
    <text evidence="2">The sequence shown here is derived from an EMBL/GenBank/DDBJ whole genome shotgun (WGS) entry which is preliminary data.</text>
</comment>